<reference evidence="1 2" key="1">
    <citation type="submission" date="2012-07" db="EMBL/GenBank/DDBJ databases">
        <title>The Genome Sequence of Fusobacterium ulcerans 12_1B.</title>
        <authorList>
            <consortium name="The Broad Institute Genome Sequencing Platform"/>
            <person name="Earl A."/>
            <person name="Ward D."/>
            <person name="Feldgarden M."/>
            <person name="Gevers D."/>
            <person name="Strauss J."/>
            <person name="Ambrose C.E."/>
            <person name="Allen-Vercoe E."/>
            <person name="Walker B."/>
            <person name="Young S.K."/>
            <person name="Zeng Q."/>
            <person name="Gargeya S."/>
            <person name="Fitzgerald M."/>
            <person name="Haas B."/>
            <person name="Abouelleil A."/>
            <person name="Alvarado L."/>
            <person name="Arachchi H.M."/>
            <person name="Berlin A.M."/>
            <person name="Chapman S.B."/>
            <person name="Goldberg J."/>
            <person name="Griggs A."/>
            <person name="Gujja S."/>
            <person name="Hansen M."/>
            <person name="Howarth C."/>
            <person name="Imamovic A."/>
            <person name="Larimer J."/>
            <person name="McCowen C."/>
            <person name="Montmayeur A."/>
            <person name="Murphy C."/>
            <person name="Neiman D."/>
            <person name="Pearson M."/>
            <person name="Priest M."/>
            <person name="Roberts A."/>
            <person name="Saif S."/>
            <person name="Shea T."/>
            <person name="Sisk P."/>
            <person name="Sykes S."/>
            <person name="Wortman J."/>
            <person name="Nusbaum C."/>
            <person name="Birren B."/>
        </authorList>
    </citation>
    <scope>NUCLEOTIDE SEQUENCE [LARGE SCALE GENOMIC DNA]</scope>
    <source>
        <strain evidence="1 2">12_1B</strain>
    </source>
</reference>
<dbReference type="BioCyc" id="FSP457404-HMP:GTSQ-2514-MONOMER"/>
<accession>H1PVP6</accession>
<proteinExistence type="predicted"/>
<sequence>MENLNHDKTTKLIKIPKYLGLLTIDGSLKTGEVAIDDEMADIISVLWNKYKIGTVGCCKGYKEDRTLEDNVAWIQIGSGWNEREYPKWMVEILIRETMKAIDREAKFPILLYDPRCVPCYNPKGYLTEKHYEELVRSGYEIDIPIEVIKF</sequence>
<gene>
    <name evidence="1" type="ORF">HMPREF0402_02489</name>
</gene>
<dbReference type="Proteomes" id="UP000003233">
    <property type="component" value="Unassembled WGS sequence"/>
</dbReference>
<keyword evidence="2" id="KW-1185">Reference proteome</keyword>
<dbReference type="AlphaFoldDB" id="H1PVP6"/>
<organism evidence="1 2">
    <name type="scientific">Fusobacterium ulcerans 12-1B</name>
    <dbReference type="NCBI Taxonomy" id="457404"/>
    <lineage>
        <taxon>Bacteria</taxon>
        <taxon>Fusobacteriati</taxon>
        <taxon>Fusobacteriota</taxon>
        <taxon>Fusobacteriia</taxon>
        <taxon>Fusobacteriales</taxon>
        <taxon>Fusobacteriaceae</taxon>
        <taxon>Fusobacterium</taxon>
    </lineage>
</organism>
<name>H1PVP6_9FUSO</name>
<evidence type="ECO:0000313" key="1">
    <source>
        <dbReference type="EMBL" id="EHO79750.1"/>
    </source>
</evidence>
<evidence type="ECO:0000313" key="2">
    <source>
        <dbReference type="Proteomes" id="UP000003233"/>
    </source>
</evidence>
<dbReference type="EMBL" id="AGWJ02000023">
    <property type="protein sequence ID" value="EHO79750.1"/>
    <property type="molecule type" value="Genomic_DNA"/>
</dbReference>
<dbReference type="RefSeq" id="WP_008698206.1">
    <property type="nucleotide sequence ID" value="NZ_KE161009.1"/>
</dbReference>
<dbReference type="PATRIC" id="fig|457404.5.peg.2658"/>
<comment type="caution">
    <text evidence="1">The sequence shown here is derived from an EMBL/GenBank/DDBJ whole genome shotgun (WGS) entry which is preliminary data.</text>
</comment>
<protein>
    <submittedName>
        <fullName evidence="1">Uncharacterized protein</fullName>
    </submittedName>
</protein>
<dbReference type="HOGENOM" id="CLU_1737912_0_0_0"/>